<dbReference type="RefSeq" id="WP_198569269.1">
    <property type="nucleotide sequence ID" value="NZ_CP066167.1"/>
</dbReference>
<dbReference type="GO" id="GO:0050661">
    <property type="term" value="F:NADP binding"/>
    <property type="evidence" value="ECO:0007669"/>
    <property type="project" value="InterPro"/>
</dbReference>
<name>A0A7T4QZN5_9GAMM</name>
<dbReference type="KEGG" id="snan:I6N98_15720"/>
<sequence>MLNVGFIGLGNIGKPMAENLAKKATDHGLSLQVYDVMPEPVADLVALGATAADSPLDIARDCDLVGICVRHDQDVEDLLYGKGGTPGMFEQARSGAIYAIHSTVTRDNIVRWAGDAGRYHMHVVDAPITGGAAVAAEGGLCVMLGTEPAIAERLKPMLDCVSTTVVAAGRPGDGTVLKLANNLMNYIAFTAASEGTALVKAAGVDVEKLYAVGEANKVLSPMAKQFVSGRDMMLEAASESDVRAIFEPFATLAEKDLDHALSLAGQLGISLPCGETARAGIFHSFLHAITPEGDRG</sequence>
<dbReference type="InterPro" id="IPR036291">
    <property type="entry name" value="NAD(P)-bd_dom_sf"/>
</dbReference>
<dbReference type="PANTHER" id="PTHR43060:SF15">
    <property type="entry name" value="3-HYDROXYISOBUTYRATE DEHYDROGENASE-LIKE 1, MITOCHONDRIAL-RELATED"/>
    <property type="match status" value="1"/>
</dbReference>
<feature type="domain" description="3-hydroxyisobutyrate dehydrogenase-like NAD-binding" evidence="5">
    <location>
        <begin position="172"/>
        <end position="279"/>
    </location>
</feature>
<dbReference type="Gene3D" id="3.40.50.720">
    <property type="entry name" value="NAD(P)-binding Rossmann-like Domain"/>
    <property type="match status" value="1"/>
</dbReference>
<dbReference type="EMBL" id="CP066167">
    <property type="protein sequence ID" value="QQD17770.1"/>
    <property type="molecule type" value="Genomic_DNA"/>
</dbReference>
<dbReference type="PANTHER" id="PTHR43060">
    <property type="entry name" value="3-HYDROXYISOBUTYRATE DEHYDROGENASE-LIKE 1, MITOCHONDRIAL-RELATED"/>
    <property type="match status" value="1"/>
</dbReference>
<dbReference type="InterPro" id="IPR008927">
    <property type="entry name" value="6-PGluconate_DH-like_C_sf"/>
</dbReference>
<evidence type="ECO:0000313" key="6">
    <source>
        <dbReference type="EMBL" id="QQD17770.1"/>
    </source>
</evidence>
<gene>
    <name evidence="6" type="ORF">I6N98_15720</name>
</gene>
<dbReference type="InterPro" id="IPR006115">
    <property type="entry name" value="6PGDH_NADP-bd"/>
</dbReference>
<organism evidence="6 7">
    <name type="scientific">Spongiibacter nanhainus</name>
    <dbReference type="NCBI Taxonomy" id="2794344"/>
    <lineage>
        <taxon>Bacteria</taxon>
        <taxon>Pseudomonadati</taxon>
        <taxon>Pseudomonadota</taxon>
        <taxon>Gammaproteobacteria</taxon>
        <taxon>Cellvibrionales</taxon>
        <taxon>Spongiibacteraceae</taxon>
        <taxon>Spongiibacter</taxon>
    </lineage>
</organism>
<dbReference type="SUPFAM" id="SSF48179">
    <property type="entry name" value="6-phosphogluconate dehydrogenase C-terminal domain-like"/>
    <property type="match status" value="1"/>
</dbReference>
<dbReference type="SUPFAM" id="SSF51735">
    <property type="entry name" value="NAD(P)-binding Rossmann-fold domains"/>
    <property type="match status" value="1"/>
</dbReference>
<keyword evidence="1" id="KW-0560">Oxidoreductase</keyword>
<dbReference type="PIRSF" id="PIRSF000103">
    <property type="entry name" value="HIBADH"/>
    <property type="match status" value="1"/>
</dbReference>
<keyword evidence="7" id="KW-1185">Reference proteome</keyword>
<dbReference type="InterPro" id="IPR013328">
    <property type="entry name" value="6PGD_dom2"/>
</dbReference>
<evidence type="ECO:0000259" key="4">
    <source>
        <dbReference type="Pfam" id="PF03446"/>
    </source>
</evidence>
<dbReference type="GO" id="GO:0016491">
    <property type="term" value="F:oxidoreductase activity"/>
    <property type="evidence" value="ECO:0007669"/>
    <property type="project" value="UniProtKB-KW"/>
</dbReference>
<feature type="active site" evidence="3">
    <location>
        <position position="178"/>
    </location>
</feature>
<evidence type="ECO:0000256" key="1">
    <source>
        <dbReference type="ARBA" id="ARBA00023002"/>
    </source>
</evidence>
<accession>A0A7T4QZN5</accession>
<evidence type="ECO:0000313" key="7">
    <source>
        <dbReference type="Proteomes" id="UP000596063"/>
    </source>
</evidence>
<proteinExistence type="predicted"/>
<dbReference type="AlphaFoldDB" id="A0A7T4QZN5"/>
<feature type="domain" description="6-phosphogluconate dehydrogenase NADP-binding" evidence="4">
    <location>
        <begin position="3"/>
        <end position="168"/>
    </location>
</feature>
<keyword evidence="2" id="KW-0520">NAD</keyword>
<evidence type="ECO:0000259" key="5">
    <source>
        <dbReference type="Pfam" id="PF14833"/>
    </source>
</evidence>
<dbReference type="Proteomes" id="UP000596063">
    <property type="component" value="Chromosome"/>
</dbReference>
<dbReference type="Gene3D" id="1.10.1040.10">
    <property type="entry name" value="N-(1-d-carboxylethyl)-l-norvaline Dehydrogenase, domain 2"/>
    <property type="match status" value="1"/>
</dbReference>
<dbReference type="InterPro" id="IPR015815">
    <property type="entry name" value="HIBADH-related"/>
</dbReference>
<dbReference type="InterPro" id="IPR029154">
    <property type="entry name" value="HIBADH-like_NADP-bd"/>
</dbReference>
<evidence type="ECO:0000256" key="3">
    <source>
        <dbReference type="PIRSR" id="PIRSR000103-1"/>
    </source>
</evidence>
<dbReference type="Pfam" id="PF14833">
    <property type="entry name" value="NAD_binding_11"/>
    <property type="match status" value="1"/>
</dbReference>
<protein>
    <submittedName>
        <fullName evidence="6">NAD(P)-dependent oxidoreductase</fullName>
    </submittedName>
</protein>
<reference evidence="6 7" key="1">
    <citation type="submission" date="2020-12" db="EMBL/GenBank/DDBJ databases">
        <authorList>
            <person name="Shan Y."/>
        </authorList>
    </citation>
    <scope>NUCLEOTIDE SEQUENCE [LARGE SCALE GENOMIC DNA]</scope>
    <source>
        <strain evidence="7">csc3.9</strain>
    </source>
</reference>
<dbReference type="GO" id="GO:0051287">
    <property type="term" value="F:NAD binding"/>
    <property type="evidence" value="ECO:0007669"/>
    <property type="project" value="InterPro"/>
</dbReference>
<evidence type="ECO:0000256" key="2">
    <source>
        <dbReference type="ARBA" id="ARBA00023027"/>
    </source>
</evidence>
<dbReference type="Pfam" id="PF03446">
    <property type="entry name" value="NAD_binding_2"/>
    <property type="match status" value="1"/>
</dbReference>